<evidence type="ECO:0000256" key="1">
    <source>
        <dbReference type="ARBA" id="ARBA00022741"/>
    </source>
</evidence>
<keyword evidence="4" id="KW-0812">Transmembrane</keyword>
<comment type="caution">
    <text evidence="6">The sequence shown here is derived from an EMBL/GenBank/DDBJ whole genome shotgun (WGS) entry which is preliminary data.</text>
</comment>
<dbReference type="InterPro" id="IPR011009">
    <property type="entry name" value="Kinase-like_dom_sf"/>
</dbReference>
<reference evidence="6 7" key="1">
    <citation type="journal article" date="2020" name="IScience">
        <title>Genome Sequencing of the Endangered Kingdonia uniflora (Circaeasteraceae, Ranunculales) Reveals Potential Mechanisms of Evolutionary Specialization.</title>
        <authorList>
            <person name="Sun Y."/>
            <person name="Deng T."/>
            <person name="Zhang A."/>
            <person name="Moore M.J."/>
            <person name="Landis J.B."/>
            <person name="Lin N."/>
            <person name="Zhang H."/>
            <person name="Zhang X."/>
            <person name="Huang J."/>
            <person name="Zhang X."/>
            <person name="Sun H."/>
            <person name="Wang H."/>
        </authorList>
    </citation>
    <scope>NUCLEOTIDE SEQUENCE [LARGE SCALE GENOMIC DNA]</scope>
    <source>
        <strain evidence="6">TB1705</strain>
        <tissue evidence="6">Leaf</tissue>
    </source>
</reference>
<dbReference type="OrthoDB" id="4062651at2759"/>
<evidence type="ECO:0000313" key="7">
    <source>
        <dbReference type="Proteomes" id="UP000541444"/>
    </source>
</evidence>
<dbReference type="PANTHER" id="PTHR46008">
    <property type="entry name" value="LEAF RUST 10 DISEASE-RESISTANCE LOCUS RECEPTOR-LIKE PROTEIN KINASE-LIKE 1.4"/>
    <property type="match status" value="1"/>
</dbReference>
<dbReference type="SUPFAM" id="SSF56112">
    <property type="entry name" value="Protein kinase-like (PK-like)"/>
    <property type="match status" value="1"/>
</dbReference>
<keyword evidence="7" id="KW-1185">Reference proteome</keyword>
<dbReference type="AlphaFoldDB" id="A0A7J7NH67"/>
<evidence type="ECO:0000313" key="6">
    <source>
        <dbReference type="EMBL" id="KAF6166525.1"/>
    </source>
</evidence>
<dbReference type="InterPro" id="IPR017441">
    <property type="entry name" value="Protein_kinase_ATP_BS"/>
</dbReference>
<dbReference type="PANTHER" id="PTHR46008:SF62">
    <property type="entry name" value="PROTEIN KINASE DOMAIN-CONTAINING PROTEIN"/>
    <property type="match status" value="1"/>
</dbReference>
<name>A0A7J7NH67_9MAGN</name>
<keyword evidence="2 3" id="KW-0067">ATP-binding</keyword>
<dbReference type="Gene3D" id="3.30.200.20">
    <property type="entry name" value="Phosphorylase Kinase, domain 1"/>
    <property type="match status" value="1"/>
</dbReference>
<feature type="signal peptide" evidence="5">
    <location>
        <begin position="1"/>
        <end position="24"/>
    </location>
</feature>
<keyword evidence="5" id="KW-0732">Signal</keyword>
<protein>
    <submittedName>
        <fullName evidence="6">Uncharacterized protein</fullName>
    </submittedName>
</protein>
<evidence type="ECO:0000256" key="4">
    <source>
        <dbReference type="SAM" id="Phobius"/>
    </source>
</evidence>
<dbReference type="PROSITE" id="PS00107">
    <property type="entry name" value="PROTEIN_KINASE_ATP"/>
    <property type="match status" value="1"/>
</dbReference>
<evidence type="ECO:0000256" key="3">
    <source>
        <dbReference type="PROSITE-ProRule" id="PRU10141"/>
    </source>
</evidence>
<dbReference type="EMBL" id="JACGCM010000786">
    <property type="protein sequence ID" value="KAF6166525.1"/>
    <property type="molecule type" value="Genomic_DNA"/>
</dbReference>
<sequence length="375" mass="41412">MVQNHLIICHLLLFTFFVVQISISATHNCTQSCPGSTLGHVQYPFGFSQSCGICLNCTQGKIRIGEFEVRNVTSDAIEVMVPGKCNRPITDIVPLFGTNYVPSWNNGLLLKNCTVPLKGCQVPKALLESQFELNKCNETPHCFSKEDKQLGEIGKFMSLANINQSNCKVLYSSIAVDADVNVVNMSSSIALQFQIVLAEWWLDGNCSCSSYANCTSFNSSSIGRTGFRCRCLPGYEGDGFHNGIGCRKAATHKCNANKYLSGRCEGMTKFALLIGGIVTGALLVTGLAFLCYFIRRRSISLKSRNITKRLLSETAGDCSVPFYTFKEIERATNSFSEKHRLGTGAYGTVYAGRLHNDEWVAIKKIRYRDREGVKS</sequence>
<evidence type="ECO:0000256" key="5">
    <source>
        <dbReference type="SAM" id="SignalP"/>
    </source>
</evidence>
<dbReference type="GO" id="GO:0005524">
    <property type="term" value="F:ATP binding"/>
    <property type="evidence" value="ECO:0007669"/>
    <property type="project" value="UniProtKB-UniRule"/>
</dbReference>
<feature type="binding site" evidence="3">
    <location>
        <position position="364"/>
    </location>
    <ligand>
        <name>ATP</name>
        <dbReference type="ChEBI" id="CHEBI:30616"/>
    </ligand>
</feature>
<gene>
    <name evidence="6" type="ORF">GIB67_005387</name>
</gene>
<evidence type="ECO:0000256" key="2">
    <source>
        <dbReference type="ARBA" id="ARBA00022840"/>
    </source>
</evidence>
<dbReference type="GO" id="GO:0016301">
    <property type="term" value="F:kinase activity"/>
    <property type="evidence" value="ECO:0007669"/>
    <property type="project" value="TreeGrafter"/>
</dbReference>
<keyword evidence="4" id="KW-1133">Transmembrane helix</keyword>
<organism evidence="6 7">
    <name type="scientific">Kingdonia uniflora</name>
    <dbReference type="NCBI Taxonomy" id="39325"/>
    <lineage>
        <taxon>Eukaryota</taxon>
        <taxon>Viridiplantae</taxon>
        <taxon>Streptophyta</taxon>
        <taxon>Embryophyta</taxon>
        <taxon>Tracheophyta</taxon>
        <taxon>Spermatophyta</taxon>
        <taxon>Magnoliopsida</taxon>
        <taxon>Ranunculales</taxon>
        <taxon>Circaeasteraceae</taxon>
        <taxon>Kingdonia</taxon>
    </lineage>
</organism>
<feature type="chain" id="PRO_5029866827" evidence="5">
    <location>
        <begin position="25"/>
        <end position="375"/>
    </location>
</feature>
<dbReference type="Gene3D" id="2.10.25.10">
    <property type="entry name" value="Laminin"/>
    <property type="match status" value="1"/>
</dbReference>
<keyword evidence="4" id="KW-0472">Membrane</keyword>
<proteinExistence type="predicted"/>
<accession>A0A7J7NH67</accession>
<dbReference type="Proteomes" id="UP000541444">
    <property type="component" value="Unassembled WGS sequence"/>
</dbReference>
<feature type="transmembrane region" description="Helical" evidence="4">
    <location>
        <begin position="270"/>
        <end position="294"/>
    </location>
</feature>
<keyword evidence="1 3" id="KW-0547">Nucleotide-binding</keyword>